<sequence>MRTSSGLWAGVALISLVHAGTAYAQTAPTQSEEQAAPQGDDEIVVTGTSIRGVAPPASPSVQLDREDILRSGAATSTEIARTLPQVVNIGADESRRGGAQDAAANRTRTSGINLRGLSNEATLLLLNGRRLAPNGTIRALADPAMIPAIALERLEIVPDGASAIYGADAVAGVVNMITRRPFNGAEVQLRYGGADGLDQMQGSALFSRKWGSGGFLAAYDYYFRSNLRAIDRDFTSADLRSIGGTDQRSTQSAPGNILIGNTRYPLPNGDGRGLTAGQLVAGTPNHFDQGLWGDLLPEQERHSVFASAFQEVTDRLTLTYEGFYSRRTFTEDVQPPGSNLTVPRSNPFFVHATNPAAANVTVEYRFIDAQRDATWSGHDIGWQNTLGLRYDLGGAWQLNAYAALNRNRGRAKTDDLLNTLTLPRALADSNPATAFNPFGNGAVANNNPAVLASIAGYRDSFTVNDGRDFVAKIDGPLFGIGGGDVRVAIGAEYHENELEYTIYSTLKNLANDLILDRQRTKSRNNKAVFGELNIPLFSSANATGGFQELTVQLAGRYEEYSDFGDTFNPKIGITWTPIDSLRLRGSWGTSFRAPSLIDSSDAIFNVFIQNLVDNGVTKRGIFMNGGRNDLSPETAKTWSVGADFKPGFLSGFSASVTYYNIKYSNLIDALAAATILSSDGLYSDYVIRNPTVAQVEALLNSPNLENVREPAANMLLIVDGRRDNIGELHQDGIDIQLDQRIDTGIGAFNVGFYLTQILNAERSSAPGVPFRNALNLINFPVDTRIRGNLGWSDGRWSTNLFWNHVGDYTNNLITPNQQVRAYNTFDASIGYKFPDQGALNGLRITLSAQNLFDRDPPDVINGTQAWDGQNASPIGRFVALDLRKSF</sequence>
<keyword evidence="13" id="KW-0675">Receptor</keyword>
<dbReference type="InterPro" id="IPR012910">
    <property type="entry name" value="Plug_dom"/>
</dbReference>
<keyword evidence="5 9" id="KW-0798">TonB box</keyword>
<dbReference type="InterPro" id="IPR039426">
    <property type="entry name" value="TonB-dep_rcpt-like"/>
</dbReference>
<evidence type="ECO:0000256" key="4">
    <source>
        <dbReference type="ARBA" id="ARBA00022692"/>
    </source>
</evidence>
<name>A0ABV0B7B3_9SPHN</name>
<proteinExistence type="inferred from homology"/>
<feature type="signal peptide" evidence="10">
    <location>
        <begin position="1"/>
        <end position="24"/>
    </location>
</feature>
<evidence type="ECO:0000259" key="12">
    <source>
        <dbReference type="Pfam" id="PF07715"/>
    </source>
</evidence>
<comment type="caution">
    <text evidence="13">The sequence shown here is derived from an EMBL/GenBank/DDBJ whole genome shotgun (WGS) entry which is preliminary data.</text>
</comment>
<dbReference type="PANTHER" id="PTHR47234:SF1">
    <property type="entry name" value="TONB-DEPENDENT RECEPTOR"/>
    <property type="match status" value="1"/>
</dbReference>
<protein>
    <submittedName>
        <fullName evidence="13">TonB-dependent receptor</fullName>
    </submittedName>
</protein>
<gene>
    <name evidence="13" type="ORF">TPR58_09830</name>
</gene>
<keyword evidence="10" id="KW-0732">Signal</keyword>
<comment type="similarity">
    <text evidence="8 9">Belongs to the TonB-dependent receptor family.</text>
</comment>
<organism evidence="13 14">
    <name type="scientific">Sphingomonas rustica</name>
    <dbReference type="NCBI Taxonomy" id="3103142"/>
    <lineage>
        <taxon>Bacteria</taxon>
        <taxon>Pseudomonadati</taxon>
        <taxon>Pseudomonadota</taxon>
        <taxon>Alphaproteobacteria</taxon>
        <taxon>Sphingomonadales</taxon>
        <taxon>Sphingomonadaceae</taxon>
        <taxon>Sphingomonas</taxon>
    </lineage>
</organism>
<keyword evidence="3 8" id="KW-1134">Transmembrane beta strand</keyword>
<dbReference type="Proteomes" id="UP001427805">
    <property type="component" value="Unassembled WGS sequence"/>
</dbReference>
<evidence type="ECO:0000256" key="3">
    <source>
        <dbReference type="ARBA" id="ARBA00022452"/>
    </source>
</evidence>
<evidence type="ECO:0000259" key="11">
    <source>
        <dbReference type="Pfam" id="PF00593"/>
    </source>
</evidence>
<dbReference type="SUPFAM" id="SSF56935">
    <property type="entry name" value="Porins"/>
    <property type="match status" value="1"/>
</dbReference>
<feature type="domain" description="TonB-dependent receptor-like beta-barrel" evidence="11">
    <location>
        <begin position="341"/>
        <end position="851"/>
    </location>
</feature>
<evidence type="ECO:0000313" key="14">
    <source>
        <dbReference type="Proteomes" id="UP001427805"/>
    </source>
</evidence>
<dbReference type="PANTHER" id="PTHR47234">
    <property type="match status" value="1"/>
</dbReference>
<dbReference type="InterPro" id="IPR000531">
    <property type="entry name" value="Beta-barrel_TonB"/>
</dbReference>
<keyword evidence="14" id="KW-1185">Reference proteome</keyword>
<evidence type="ECO:0000256" key="9">
    <source>
        <dbReference type="RuleBase" id="RU003357"/>
    </source>
</evidence>
<dbReference type="Pfam" id="PF07715">
    <property type="entry name" value="Plug"/>
    <property type="match status" value="1"/>
</dbReference>
<dbReference type="Gene3D" id="2.40.170.20">
    <property type="entry name" value="TonB-dependent receptor, beta-barrel domain"/>
    <property type="match status" value="1"/>
</dbReference>
<keyword evidence="7 8" id="KW-0998">Cell outer membrane</keyword>
<dbReference type="Gene3D" id="2.170.130.10">
    <property type="entry name" value="TonB-dependent receptor, plug domain"/>
    <property type="match status" value="1"/>
</dbReference>
<dbReference type="InterPro" id="IPR037066">
    <property type="entry name" value="Plug_dom_sf"/>
</dbReference>
<dbReference type="RefSeq" id="WP_346246464.1">
    <property type="nucleotide sequence ID" value="NZ_JBDIZK010000005.1"/>
</dbReference>
<dbReference type="PROSITE" id="PS52016">
    <property type="entry name" value="TONB_DEPENDENT_REC_3"/>
    <property type="match status" value="1"/>
</dbReference>
<dbReference type="EMBL" id="JBDIZK010000005">
    <property type="protein sequence ID" value="MEN3747467.1"/>
    <property type="molecule type" value="Genomic_DNA"/>
</dbReference>
<dbReference type="InterPro" id="IPR036942">
    <property type="entry name" value="Beta-barrel_TonB_sf"/>
</dbReference>
<evidence type="ECO:0000256" key="6">
    <source>
        <dbReference type="ARBA" id="ARBA00023136"/>
    </source>
</evidence>
<feature type="chain" id="PRO_5045649508" evidence="10">
    <location>
        <begin position="25"/>
        <end position="886"/>
    </location>
</feature>
<evidence type="ECO:0000256" key="8">
    <source>
        <dbReference type="PROSITE-ProRule" id="PRU01360"/>
    </source>
</evidence>
<evidence type="ECO:0000256" key="1">
    <source>
        <dbReference type="ARBA" id="ARBA00004571"/>
    </source>
</evidence>
<reference evidence="13 14" key="1">
    <citation type="submission" date="2024-05" db="EMBL/GenBank/DDBJ databases">
        <title>Sphingomonas sp. HF-S3 16S ribosomal RNA gene Genome sequencing and assembly.</title>
        <authorList>
            <person name="Lee H."/>
        </authorList>
    </citation>
    <scope>NUCLEOTIDE SEQUENCE [LARGE SCALE GENOMIC DNA]</scope>
    <source>
        <strain evidence="13 14">HF-S3</strain>
    </source>
</reference>
<accession>A0ABV0B7B3</accession>
<keyword evidence="4 8" id="KW-0812">Transmembrane</keyword>
<comment type="subcellular location">
    <subcellularLocation>
        <location evidence="1 8">Cell outer membrane</location>
        <topology evidence="1 8">Multi-pass membrane protein</topology>
    </subcellularLocation>
</comment>
<keyword evidence="2 8" id="KW-0813">Transport</keyword>
<dbReference type="Pfam" id="PF00593">
    <property type="entry name" value="TonB_dep_Rec_b-barrel"/>
    <property type="match status" value="1"/>
</dbReference>
<evidence type="ECO:0000256" key="10">
    <source>
        <dbReference type="SAM" id="SignalP"/>
    </source>
</evidence>
<evidence type="ECO:0000256" key="7">
    <source>
        <dbReference type="ARBA" id="ARBA00023237"/>
    </source>
</evidence>
<evidence type="ECO:0000313" key="13">
    <source>
        <dbReference type="EMBL" id="MEN3747467.1"/>
    </source>
</evidence>
<feature type="domain" description="TonB-dependent receptor plug" evidence="12">
    <location>
        <begin position="60"/>
        <end position="173"/>
    </location>
</feature>
<evidence type="ECO:0000256" key="2">
    <source>
        <dbReference type="ARBA" id="ARBA00022448"/>
    </source>
</evidence>
<keyword evidence="6 8" id="KW-0472">Membrane</keyword>
<evidence type="ECO:0000256" key="5">
    <source>
        <dbReference type="ARBA" id="ARBA00023077"/>
    </source>
</evidence>